<dbReference type="InterPro" id="IPR027469">
    <property type="entry name" value="Cation_efflux_TMD_sf"/>
</dbReference>
<evidence type="ECO:0000256" key="1">
    <source>
        <dbReference type="ARBA" id="ARBA00004141"/>
    </source>
</evidence>
<feature type="transmembrane region" description="Helical" evidence="6">
    <location>
        <begin position="79"/>
        <end position="100"/>
    </location>
</feature>
<comment type="subcellular location">
    <subcellularLocation>
        <location evidence="1">Membrane</location>
        <topology evidence="1">Multi-pass membrane protein</topology>
    </subcellularLocation>
</comment>
<evidence type="ECO:0000259" key="8">
    <source>
        <dbReference type="Pfam" id="PF16916"/>
    </source>
</evidence>
<feature type="transmembrane region" description="Helical" evidence="6">
    <location>
        <begin position="227"/>
        <end position="245"/>
    </location>
</feature>
<evidence type="ECO:0000256" key="6">
    <source>
        <dbReference type="SAM" id="Phobius"/>
    </source>
</evidence>
<name>A0A316VPS7_9BASI</name>
<dbReference type="Pfam" id="PF01545">
    <property type="entry name" value="Cation_efflux"/>
    <property type="match status" value="1"/>
</dbReference>
<dbReference type="InParanoid" id="A0A316VPS7"/>
<dbReference type="RefSeq" id="XP_025357787.1">
    <property type="nucleotide sequence ID" value="XM_025496345.1"/>
</dbReference>
<dbReference type="OrthoDB" id="78296at2759"/>
<dbReference type="PANTHER" id="PTHR43840">
    <property type="entry name" value="MITOCHONDRIAL METAL TRANSPORTER 1-RELATED"/>
    <property type="match status" value="1"/>
</dbReference>
<evidence type="ECO:0000256" key="5">
    <source>
        <dbReference type="ARBA" id="ARBA00023136"/>
    </source>
</evidence>
<sequence>MGYITPASEESDPLLLRSKVVNTDQELRRRPSKGRKSEKKIRNYYEKQNTLIENLLKPIAKHAKEDEDEAEAANGMVNFLIYLNIVANFVLAGLQLYAAISSLSLSLFATAADSVFDPFANIILNLLHRKSHRLDERKWPIGGSRLENAGNIVYAAIMGCVSVVLIVESARDIGSHKPGEINKLYYPSLIAVGVAFLTKAALGVLNYMYRKHSSQLDMLWVDCRNDLFINGFGIFTSAAGAKIAWWIDPTGAVIISFGIIFSWSRAAYEQFRELCGVAAPVEFLQLCTYNALHIHYPHIDMIDSVKAYHSGPKYIVEVDIVMKPETPLWLSHNVSQDLQDKIEQLPMCERAFVHVDFEVDHRPEHQAAKKVK</sequence>
<keyword evidence="5 6" id="KW-0472">Membrane</keyword>
<evidence type="ECO:0000313" key="9">
    <source>
        <dbReference type="EMBL" id="PWN37485.1"/>
    </source>
</evidence>
<dbReference type="PANTHER" id="PTHR43840:SF12">
    <property type="entry name" value="CATION DIFFUSION FACILITATOR 1 (AFU_ORTHOLOGUE AFUA_1G14440)"/>
    <property type="match status" value="1"/>
</dbReference>
<feature type="transmembrane region" description="Helical" evidence="6">
    <location>
        <begin position="106"/>
        <end position="127"/>
    </location>
</feature>
<feature type="domain" description="Cation efflux protein cytoplasmic" evidence="8">
    <location>
        <begin position="296"/>
        <end position="356"/>
    </location>
</feature>
<feature type="transmembrane region" description="Helical" evidence="6">
    <location>
        <begin position="148"/>
        <end position="167"/>
    </location>
</feature>
<dbReference type="GO" id="GO:0098771">
    <property type="term" value="P:inorganic ion homeostasis"/>
    <property type="evidence" value="ECO:0007669"/>
    <property type="project" value="UniProtKB-ARBA"/>
</dbReference>
<dbReference type="InterPro" id="IPR027470">
    <property type="entry name" value="Cation_efflux_CTD"/>
</dbReference>
<dbReference type="GO" id="GO:0008324">
    <property type="term" value="F:monoatomic cation transmembrane transporter activity"/>
    <property type="evidence" value="ECO:0007669"/>
    <property type="project" value="InterPro"/>
</dbReference>
<keyword evidence="3 6" id="KW-0812">Transmembrane</keyword>
<dbReference type="SUPFAM" id="SSF161111">
    <property type="entry name" value="Cation efflux protein transmembrane domain-like"/>
    <property type="match status" value="1"/>
</dbReference>
<dbReference type="Proteomes" id="UP000245771">
    <property type="component" value="Unassembled WGS sequence"/>
</dbReference>
<proteinExistence type="predicted"/>
<protein>
    <submittedName>
        <fullName evidence="9">Uncharacterized protein</fullName>
    </submittedName>
</protein>
<evidence type="ECO:0000313" key="10">
    <source>
        <dbReference type="Proteomes" id="UP000245771"/>
    </source>
</evidence>
<dbReference type="InterPro" id="IPR036837">
    <property type="entry name" value="Cation_efflux_CTD_sf"/>
</dbReference>
<evidence type="ECO:0000256" key="3">
    <source>
        <dbReference type="ARBA" id="ARBA00022692"/>
    </source>
</evidence>
<dbReference type="AlphaFoldDB" id="A0A316VPS7"/>
<organism evidence="9 10">
    <name type="scientific">Meira miltonrushii</name>
    <dbReference type="NCBI Taxonomy" id="1280837"/>
    <lineage>
        <taxon>Eukaryota</taxon>
        <taxon>Fungi</taxon>
        <taxon>Dikarya</taxon>
        <taxon>Basidiomycota</taxon>
        <taxon>Ustilaginomycotina</taxon>
        <taxon>Exobasidiomycetes</taxon>
        <taxon>Exobasidiales</taxon>
        <taxon>Brachybasidiaceae</taxon>
        <taxon>Meira</taxon>
    </lineage>
</organism>
<dbReference type="Pfam" id="PF16916">
    <property type="entry name" value="ZT_dimer"/>
    <property type="match status" value="1"/>
</dbReference>
<dbReference type="Gene3D" id="3.30.70.1350">
    <property type="entry name" value="Cation efflux protein, cytoplasmic domain"/>
    <property type="match status" value="1"/>
</dbReference>
<accession>A0A316VPS7</accession>
<feature type="transmembrane region" description="Helical" evidence="6">
    <location>
        <begin position="187"/>
        <end position="207"/>
    </location>
</feature>
<dbReference type="GO" id="GO:0016020">
    <property type="term" value="C:membrane"/>
    <property type="evidence" value="ECO:0007669"/>
    <property type="project" value="UniProtKB-SubCell"/>
</dbReference>
<dbReference type="InterPro" id="IPR058533">
    <property type="entry name" value="Cation_efflux_TM"/>
</dbReference>
<dbReference type="EMBL" id="KZ819602">
    <property type="protein sequence ID" value="PWN37485.1"/>
    <property type="molecule type" value="Genomic_DNA"/>
</dbReference>
<evidence type="ECO:0000259" key="7">
    <source>
        <dbReference type="Pfam" id="PF01545"/>
    </source>
</evidence>
<dbReference type="GO" id="GO:0030003">
    <property type="term" value="P:intracellular monoatomic cation homeostasis"/>
    <property type="evidence" value="ECO:0007669"/>
    <property type="project" value="UniProtKB-ARBA"/>
</dbReference>
<gene>
    <name evidence="9" type="ORF">FA14DRAFT_119361</name>
</gene>
<keyword evidence="2" id="KW-0813">Transport</keyword>
<reference evidence="9 10" key="1">
    <citation type="journal article" date="2018" name="Mol. Biol. Evol.">
        <title>Broad Genomic Sampling Reveals a Smut Pathogenic Ancestry of the Fungal Clade Ustilaginomycotina.</title>
        <authorList>
            <person name="Kijpornyongpan T."/>
            <person name="Mondo S.J."/>
            <person name="Barry K."/>
            <person name="Sandor L."/>
            <person name="Lee J."/>
            <person name="Lipzen A."/>
            <person name="Pangilinan J."/>
            <person name="LaButti K."/>
            <person name="Hainaut M."/>
            <person name="Henrissat B."/>
            <person name="Grigoriev I.V."/>
            <person name="Spatafora J.W."/>
            <person name="Aime M.C."/>
        </authorList>
    </citation>
    <scope>NUCLEOTIDE SEQUENCE [LARGE SCALE GENOMIC DNA]</scope>
    <source>
        <strain evidence="9 10">MCA 3882</strain>
    </source>
</reference>
<keyword evidence="10" id="KW-1185">Reference proteome</keyword>
<dbReference type="SUPFAM" id="SSF160240">
    <property type="entry name" value="Cation efflux protein cytoplasmic domain-like"/>
    <property type="match status" value="1"/>
</dbReference>
<feature type="domain" description="Cation efflux protein transmembrane" evidence="7">
    <location>
        <begin position="82"/>
        <end position="275"/>
    </location>
</feature>
<dbReference type="GeneID" id="37018126"/>
<keyword evidence="4 6" id="KW-1133">Transmembrane helix</keyword>
<dbReference type="InterPro" id="IPR050291">
    <property type="entry name" value="CDF_Transporter"/>
</dbReference>
<dbReference type="STRING" id="1280837.A0A316VPS7"/>
<evidence type="ECO:0000256" key="4">
    <source>
        <dbReference type="ARBA" id="ARBA00022989"/>
    </source>
</evidence>
<dbReference type="FunFam" id="1.20.1510.10:FF:000005">
    <property type="entry name" value="Putative Cation diffusion facilitator 1"/>
    <property type="match status" value="1"/>
</dbReference>
<evidence type="ECO:0000256" key="2">
    <source>
        <dbReference type="ARBA" id="ARBA00022448"/>
    </source>
</evidence>
<dbReference type="Gene3D" id="1.20.1510.10">
    <property type="entry name" value="Cation efflux protein transmembrane domain"/>
    <property type="match status" value="1"/>
</dbReference>